<evidence type="ECO:0000313" key="1">
    <source>
        <dbReference type="EMBL" id="KAI0056464.1"/>
    </source>
</evidence>
<reference evidence="1" key="2">
    <citation type="journal article" date="2022" name="New Phytol.">
        <title>Evolutionary transition to the ectomycorrhizal habit in the genomes of a hyperdiverse lineage of mushroom-forming fungi.</title>
        <authorList>
            <person name="Looney B."/>
            <person name="Miyauchi S."/>
            <person name="Morin E."/>
            <person name="Drula E."/>
            <person name="Courty P.E."/>
            <person name="Kohler A."/>
            <person name="Kuo A."/>
            <person name="LaButti K."/>
            <person name="Pangilinan J."/>
            <person name="Lipzen A."/>
            <person name="Riley R."/>
            <person name="Andreopoulos W."/>
            <person name="He G."/>
            <person name="Johnson J."/>
            <person name="Nolan M."/>
            <person name="Tritt A."/>
            <person name="Barry K.W."/>
            <person name="Grigoriev I.V."/>
            <person name="Nagy L.G."/>
            <person name="Hibbett D."/>
            <person name="Henrissat B."/>
            <person name="Matheny P.B."/>
            <person name="Labbe J."/>
            <person name="Martin F.M."/>
        </authorList>
    </citation>
    <scope>NUCLEOTIDE SEQUENCE</scope>
    <source>
        <strain evidence="1">HHB10654</strain>
    </source>
</reference>
<dbReference type="EMBL" id="MU277264">
    <property type="protein sequence ID" value="KAI0056464.1"/>
    <property type="molecule type" value="Genomic_DNA"/>
</dbReference>
<sequence>MQSYPIPDIYATAGTSDTPLRDVFSHSAFSKTKRTSTSRAIFLLGALSVLSKLSRVQFTRNKTRKAPSPPPTSSDADVNARVLPSNTPSATPEAAPSPRASIDSTDTLVSTSSADSSPDMDNFSMLNDFDWSATLYSATTLELVPSPEVDESVPSELAPPRPSRRYGCACRVCAIRIDEGVHRNWHAPRYPRKGLRASSPLATIKSSSSDESDDEEPDTTSQQDREFFDSMLAQFEAQL</sequence>
<name>A0ACB8SIW4_9AGAM</name>
<keyword evidence="2" id="KW-1185">Reference proteome</keyword>
<dbReference type="Proteomes" id="UP000814140">
    <property type="component" value="Unassembled WGS sequence"/>
</dbReference>
<comment type="caution">
    <text evidence="1">The sequence shown here is derived from an EMBL/GenBank/DDBJ whole genome shotgun (WGS) entry which is preliminary data.</text>
</comment>
<reference evidence="1" key="1">
    <citation type="submission" date="2021-03" db="EMBL/GenBank/DDBJ databases">
        <authorList>
            <consortium name="DOE Joint Genome Institute"/>
            <person name="Ahrendt S."/>
            <person name="Looney B.P."/>
            <person name="Miyauchi S."/>
            <person name="Morin E."/>
            <person name="Drula E."/>
            <person name="Courty P.E."/>
            <person name="Chicoki N."/>
            <person name="Fauchery L."/>
            <person name="Kohler A."/>
            <person name="Kuo A."/>
            <person name="Labutti K."/>
            <person name="Pangilinan J."/>
            <person name="Lipzen A."/>
            <person name="Riley R."/>
            <person name="Andreopoulos W."/>
            <person name="He G."/>
            <person name="Johnson J."/>
            <person name="Barry K.W."/>
            <person name="Grigoriev I.V."/>
            <person name="Nagy L."/>
            <person name="Hibbett D."/>
            <person name="Henrissat B."/>
            <person name="Matheny P.B."/>
            <person name="Labbe J."/>
            <person name="Martin F."/>
        </authorList>
    </citation>
    <scope>NUCLEOTIDE SEQUENCE</scope>
    <source>
        <strain evidence="1">HHB10654</strain>
    </source>
</reference>
<accession>A0ACB8SIW4</accession>
<proteinExistence type="predicted"/>
<evidence type="ECO:0000313" key="2">
    <source>
        <dbReference type="Proteomes" id="UP000814140"/>
    </source>
</evidence>
<gene>
    <name evidence="1" type="ORF">BV25DRAFT_1995624</name>
</gene>
<organism evidence="1 2">
    <name type="scientific">Artomyces pyxidatus</name>
    <dbReference type="NCBI Taxonomy" id="48021"/>
    <lineage>
        <taxon>Eukaryota</taxon>
        <taxon>Fungi</taxon>
        <taxon>Dikarya</taxon>
        <taxon>Basidiomycota</taxon>
        <taxon>Agaricomycotina</taxon>
        <taxon>Agaricomycetes</taxon>
        <taxon>Russulales</taxon>
        <taxon>Auriscalpiaceae</taxon>
        <taxon>Artomyces</taxon>
    </lineage>
</organism>
<protein>
    <submittedName>
        <fullName evidence="1">Uncharacterized protein</fullName>
    </submittedName>
</protein>